<dbReference type="InterPro" id="IPR026669">
    <property type="entry name" value="Arsenite_MeTrfase-like"/>
</dbReference>
<dbReference type="STRING" id="448385.sce5622"/>
<dbReference type="KEGG" id="scl:sce5622"/>
<evidence type="ECO:0000259" key="9">
    <source>
        <dbReference type="Pfam" id="PF13847"/>
    </source>
</evidence>
<reference evidence="10 11" key="1">
    <citation type="journal article" date="2007" name="Nat. Biotechnol.">
        <title>Complete genome sequence of the myxobacterium Sorangium cellulosum.</title>
        <authorList>
            <person name="Schneiker S."/>
            <person name="Perlova O."/>
            <person name="Kaiser O."/>
            <person name="Gerth K."/>
            <person name="Alici A."/>
            <person name="Altmeyer M.O."/>
            <person name="Bartels D."/>
            <person name="Bekel T."/>
            <person name="Beyer S."/>
            <person name="Bode E."/>
            <person name="Bode H.B."/>
            <person name="Bolten C.J."/>
            <person name="Choudhuri J.V."/>
            <person name="Doss S."/>
            <person name="Elnakady Y.A."/>
            <person name="Frank B."/>
            <person name="Gaigalat L."/>
            <person name="Goesmann A."/>
            <person name="Groeger C."/>
            <person name="Gross F."/>
            <person name="Jelsbak L."/>
            <person name="Jelsbak L."/>
            <person name="Kalinowski J."/>
            <person name="Kegler C."/>
            <person name="Knauber T."/>
            <person name="Konietzny S."/>
            <person name="Kopp M."/>
            <person name="Krause L."/>
            <person name="Krug D."/>
            <person name="Linke B."/>
            <person name="Mahmud T."/>
            <person name="Martinez-Arias R."/>
            <person name="McHardy A.C."/>
            <person name="Merai M."/>
            <person name="Meyer F."/>
            <person name="Mormann S."/>
            <person name="Munoz-Dorado J."/>
            <person name="Perez J."/>
            <person name="Pradella S."/>
            <person name="Rachid S."/>
            <person name="Raddatz G."/>
            <person name="Rosenau F."/>
            <person name="Rueckert C."/>
            <person name="Sasse F."/>
            <person name="Scharfe M."/>
            <person name="Schuster S.C."/>
            <person name="Suen G."/>
            <person name="Treuner-Lange A."/>
            <person name="Velicer G.J."/>
            <person name="Vorholter F.-J."/>
            <person name="Weissman K.J."/>
            <person name="Welch R.D."/>
            <person name="Wenzel S.C."/>
            <person name="Whitworth D.E."/>
            <person name="Wilhelm S."/>
            <person name="Wittmann C."/>
            <person name="Bloecker H."/>
            <person name="Puehler A."/>
            <person name="Mueller R."/>
        </authorList>
    </citation>
    <scope>NUCLEOTIDE SEQUENCE [LARGE SCALE GENOMIC DNA]</scope>
    <source>
        <strain evidence="11">So ce56</strain>
    </source>
</reference>
<dbReference type="PANTHER" id="PTHR43675:SF8">
    <property type="entry name" value="ARSENITE METHYLTRANSFERASE"/>
    <property type="match status" value="1"/>
</dbReference>
<evidence type="ECO:0000256" key="8">
    <source>
        <dbReference type="ARBA" id="ARBA00048428"/>
    </source>
</evidence>
<evidence type="ECO:0000256" key="1">
    <source>
        <dbReference type="ARBA" id="ARBA00022679"/>
    </source>
</evidence>
<evidence type="ECO:0000256" key="2">
    <source>
        <dbReference type="ARBA" id="ARBA00022691"/>
    </source>
</evidence>
<organism evidence="10 11">
    <name type="scientific">Sorangium cellulosum (strain So ce56)</name>
    <name type="common">Polyangium cellulosum (strain So ce56)</name>
    <dbReference type="NCBI Taxonomy" id="448385"/>
    <lineage>
        <taxon>Bacteria</taxon>
        <taxon>Pseudomonadati</taxon>
        <taxon>Myxococcota</taxon>
        <taxon>Polyangia</taxon>
        <taxon>Polyangiales</taxon>
        <taxon>Polyangiaceae</taxon>
        <taxon>Sorangium</taxon>
    </lineage>
</organism>
<protein>
    <recommendedName>
        <fullName evidence="5">Arsenite methyltransferase</fullName>
        <ecNumber evidence="4">2.1.1.137</ecNumber>
    </recommendedName>
</protein>
<keyword evidence="11" id="KW-1185">Reference proteome</keyword>
<proteinExistence type="inferred from homology"/>
<dbReference type="eggNOG" id="COG2226">
    <property type="taxonomic scope" value="Bacteria"/>
</dbReference>
<comment type="catalytic activity">
    <reaction evidence="8">
        <text>arsenic triglutathione + 3 [thioredoxin]-dithiol + 3 S-adenosyl-L-methionine = trimethylarsine + 3 [thioredoxin]-disulfide + 3 glutathione + 3 S-adenosyl-L-homocysteine + 3 H(+)</text>
        <dbReference type="Rhea" id="RHEA:69432"/>
        <dbReference type="Rhea" id="RHEA-COMP:10698"/>
        <dbReference type="Rhea" id="RHEA-COMP:10700"/>
        <dbReference type="ChEBI" id="CHEBI:15378"/>
        <dbReference type="ChEBI" id="CHEBI:27130"/>
        <dbReference type="ChEBI" id="CHEBI:29950"/>
        <dbReference type="ChEBI" id="CHEBI:50058"/>
        <dbReference type="ChEBI" id="CHEBI:57856"/>
        <dbReference type="ChEBI" id="CHEBI:57925"/>
        <dbReference type="ChEBI" id="CHEBI:59789"/>
        <dbReference type="ChEBI" id="CHEBI:183640"/>
        <dbReference type="EC" id="2.1.1.137"/>
    </reaction>
</comment>
<gene>
    <name evidence="10" type="ordered locus">sce5622</name>
</gene>
<dbReference type="EMBL" id="AM746676">
    <property type="protein sequence ID" value="CAN95785.1"/>
    <property type="molecule type" value="Genomic_DNA"/>
</dbReference>
<name>A9G3P6_SORC5</name>
<dbReference type="OrthoDB" id="9765084at2"/>
<dbReference type="Pfam" id="PF13847">
    <property type="entry name" value="Methyltransf_31"/>
    <property type="match status" value="1"/>
</dbReference>
<dbReference type="GO" id="GO:0030791">
    <property type="term" value="F:arsenite methyltransferase activity"/>
    <property type="evidence" value="ECO:0007669"/>
    <property type="project" value="UniProtKB-EC"/>
</dbReference>
<evidence type="ECO:0000256" key="6">
    <source>
        <dbReference type="ARBA" id="ARBA00047941"/>
    </source>
</evidence>
<keyword evidence="2" id="KW-0949">S-adenosyl-L-methionine</keyword>
<evidence type="ECO:0000256" key="4">
    <source>
        <dbReference type="ARBA" id="ARBA00034521"/>
    </source>
</evidence>
<comment type="catalytic activity">
    <reaction evidence="6">
        <text>arsenic triglutathione + [thioredoxin]-dithiol + S-adenosyl-L-methionine + 2 H2O = methylarsonous acid + [thioredoxin]-disulfide + 3 glutathione + S-adenosyl-L-homocysteine + H(+)</text>
        <dbReference type="Rhea" id="RHEA:69460"/>
        <dbReference type="Rhea" id="RHEA-COMP:10698"/>
        <dbReference type="Rhea" id="RHEA-COMP:10700"/>
        <dbReference type="ChEBI" id="CHEBI:15377"/>
        <dbReference type="ChEBI" id="CHEBI:15378"/>
        <dbReference type="ChEBI" id="CHEBI:17826"/>
        <dbReference type="ChEBI" id="CHEBI:29950"/>
        <dbReference type="ChEBI" id="CHEBI:50058"/>
        <dbReference type="ChEBI" id="CHEBI:57856"/>
        <dbReference type="ChEBI" id="CHEBI:57925"/>
        <dbReference type="ChEBI" id="CHEBI:59789"/>
        <dbReference type="ChEBI" id="CHEBI:183640"/>
        <dbReference type="EC" id="2.1.1.137"/>
    </reaction>
</comment>
<dbReference type="HOGENOM" id="CLU_052868_2_0_7"/>
<dbReference type="EC" id="2.1.1.137" evidence="4"/>
<comment type="catalytic activity">
    <reaction evidence="7">
        <text>arsenic triglutathione + 2 [thioredoxin]-dithiol + 2 S-adenosyl-L-methionine + H2O = dimethylarsinous acid + 2 [thioredoxin]-disulfide + 3 glutathione + 2 S-adenosyl-L-homocysteine + 2 H(+)</text>
        <dbReference type="Rhea" id="RHEA:69464"/>
        <dbReference type="Rhea" id="RHEA-COMP:10698"/>
        <dbReference type="Rhea" id="RHEA-COMP:10700"/>
        <dbReference type="ChEBI" id="CHEBI:15377"/>
        <dbReference type="ChEBI" id="CHEBI:15378"/>
        <dbReference type="ChEBI" id="CHEBI:23808"/>
        <dbReference type="ChEBI" id="CHEBI:29950"/>
        <dbReference type="ChEBI" id="CHEBI:50058"/>
        <dbReference type="ChEBI" id="CHEBI:57856"/>
        <dbReference type="ChEBI" id="CHEBI:57925"/>
        <dbReference type="ChEBI" id="CHEBI:59789"/>
        <dbReference type="ChEBI" id="CHEBI:183640"/>
        <dbReference type="EC" id="2.1.1.137"/>
    </reaction>
</comment>
<keyword evidence="10" id="KW-0489">Methyltransferase</keyword>
<evidence type="ECO:0000256" key="5">
    <source>
        <dbReference type="ARBA" id="ARBA00034545"/>
    </source>
</evidence>
<dbReference type="Proteomes" id="UP000002139">
    <property type="component" value="Chromosome"/>
</dbReference>
<keyword evidence="1 10" id="KW-0808">Transferase</keyword>
<accession>A9G3P6</accession>
<evidence type="ECO:0000256" key="7">
    <source>
        <dbReference type="ARBA" id="ARBA00047943"/>
    </source>
</evidence>
<feature type="domain" description="Methyltransferase" evidence="9">
    <location>
        <begin position="61"/>
        <end position="199"/>
    </location>
</feature>
<dbReference type="Gene3D" id="3.40.50.150">
    <property type="entry name" value="Vaccinia Virus protein VP39"/>
    <property type="match status" value="1"/>
</dbReference>
<dbReference type="InterPro" id="IPR029063">
    <property type="entry name" value="SAM-dependent_MTases_sf"/>
</dbReference>
<dbReference type="SUPFAM" id="SSF53335">
    <property type="entry name" value="S-adenosyl-L-methionine-dependent methyltransferases"/>
    <property type="match status" value="1"/>
</dbReference>
<dbReference type="CDD" id="cd02440">
    <property type="entry name" value="AdoMet_MTases"/>
    <property type="match status" value="1"/>
</dbReference>
<dbReference type="AlphaFoldDB" id="A9G3P6"/>
<dbReference type="GO" id="GO:0032259">
    <property type="term" value="P:methylation"/>
    <property type="evidence" value="ECO:0007669"/>
    <property type="project" value="UniProtKB-KW"/>
</dbReference>
<evidence type="ECO:0000313" key="11">
    <source>
        <dbReference type="Proteomes" id="UP000002139"/>
    </source>
</evidence>
<sequence>METEHQSRVREDYGKAAAEAQTLCFTNAYKNIDLRWVPAEVLDRNQGCTSPFGGMEMGLRRGDVVVDLGSGAGLDAFIAAKQVGRSGRVIGIDMTPEMLEVARRNIDPVTRALGYDEPNVRFEQSVIERLPLADSSVDVVLSNCVINLCEDKRDAFSEIFRVLKPGGRFVISDVFCPQEVPMYMKNDRALISACIGGAMAIPSLLRLTRACGFRGLTLSHSGNYSRIDGVDFLSLTVSGYKHERPSEGTMYAALIGPCSMVTDEDGTTYERGKLVEVSAATAAMLQRPPYRDYFFVAATPRKIDASSCKGILPEPGPCVYVGEYATLLGPFTQVRDDDGHVFEAGLPVEICEKTSRVLHFPLYERLFTLVNRAQQRPDALSVQCGPSCC</sequence>
<dbReference type="InterPro" id="IPR025714">
    <property type="entry name" value="Methyltranfer_dom"/>
</dbReference>
<dbReference type="PANTHER" id="PTHR43675">
    <property type="entry name" value="ARSENITE METHYLTRANSFERASE"/>
    <property type="match status" value="1"/>
</dbReference>
<evidence type="ECO:0000313" key="10">
    <source>
        <dbReference type="EMBL" id="CAN95785.1"/>
    </source>
</evidence>
<comment type="similarity">
    <text evidence="3">Belongs to the methyltransferase superfamily. Arsenite methyltransferase family.</text>
</comment>
<dbReference type="RefSeq" id="WP_012238250.1">
    <property type="nucleotide sequence ID" value="NC_010162.1"/>
</dbReference>
<evidence type="ECO:0000256" key="3">
    <source>
        <dbReference type="ARBA" id="ARBA00034487"/>
    </source>
</evidence>